<dbReference type="CDD" id="cd04301">
    <property type="entry name" value="NAT_SF"/>
    <property type="match status" value="1"/>
</dbReference>
<evidence type="ECO:0000256" key="1">
    <source>
        <dbReference type="ARBA" id="ARBA00022679"/>
    </source>
</evidence>
<keyword evidence="5" id="KW-1185">Reference proteome</keyword>
<organism evidence="4 5">
    <name type="scientific">Natronoglycomyces albus</name>
    <dbReference type="NCBI Taxonomy" id="2811108"/>
    <lineage>
        <taxon>Bacteria</taxon>
        <taxon>Bacillati</taxon>
        <taxon>Actinomycetota</taxon>
        <taxon>Actinomycetes</taxon>
        <taxon>Glycomycetales</taxon>
        <taxon>Glycomycetaceae</taxon>
        <taxon>Natronoglycomyces</taxon>
    </lineage>
</organism>
<dbReference type="AlphaFoldDB" id="A0A895XPJ2"/>
<dbReference type="KEGG" id="nav:JQS30_12690"/>
<dbReference type="InterPro" id="IPR016181">
    <property type="entry name" value="Acyl_CoA_acyltransferase"/>
</dbReference>
<evidence type="ECO:0000313" key="5">
    <source>
        <dbReference type="Proteomes" id="UP000662939"/>
    </source>
</evidence>
<dbReference type="Proteomes" id="UP000662939">
    <property type="component" value="Chromosome"/>
</dbReference>
<dbReference type="PROSITE" id="PS51186">
    <property type="entry name" value="GNAT"/>
    <property type="match status" value="1"/>
</dbReference>
<evidence type="ECO:0000256" key="2">
    <source>
        <dbReference type="ARBA" id="ARBA00023315"/>
    </source>
</evidence>
<keyword evidence="1" id="KW-0808">Transferase</keyword>
<reference evidence="4" key="1">
    <citation type="submission" date="2021-02" db="EMBL/GenBank/DDBJ databases">
        <title>Natronoglycomyces albus gen. nov., sp. nov, a haloalkaliphilic actinobacterium from a soda solonchak soil.</title>
        <authorList>
            <person name="Sorokin D.Y."/>
            <person name="Khijniak T.V."/>
            <person name="Zakharycheva A.P."/>
            <person name="Boueva O.V."/>
            <person name="Ariskina E.V."/>
            <person name="Hahnke R.L."/>
            <person name="Bunk B."/>
            <person name="Sproer C."/>
            <person name="Schumann P."/>
            <person name="Evtushenko L.I."/>
            <person name="Kublanov I.V."/>
        </authorList>
    </citation>
    <scope>NUCLEOTIDE SEQUENCE</scope>
    <source>
        <strain evidence="4">DSM 106290</strain>
    </source>
</reference>
<name>A0A895XPJ2_9ACTN</name>
<feature type="domain" description="N-acetyltransferase" evidence="3">
    <location>
        <begin position="6"/>
        <end position="153"/>
    </location>
</feature>
<dbReference type="GO" id="GO:0016747">
    <property type="term" value="F:acyltransferase activity, transferring groups other than amino-acyl groups"/>
    <property type="evidence" value="ECO:0007669"/>
    <property type="project" value="InterPro"/>
</dbReference>
<dbReference type="EMBL" id="CP070496">
    <property type="protein sequence ID" value="QSB07077.1"/>
    <property type="molecule type" value="Genomic_DNA"/>
</dbReference>
<gene>
    <name evidence="4" type="ORF">JQS30_12690</name>
</gene>
<dbReference type="Gene3D" id="3.40.630.30">
    <property type="match status" value="1"/>
</dbReference>
<dbReference type="InterPro" id="IPR000182">
    <property type="entry name" value="GNAT_dom"/>
</dbReference>
<dbReference type="Pfam" id="PF00583">
    <property type="entry name" value="Acetyltransf_1"/>
    <property type="match status" value="1"/>
</dbReference>
<dbReference type="PANTHER" id="PTHR43877">
    <property type="entry name" value="AMINOALKYLPHOSPHONATE N-ACETYLTRANSFERASE-RELATED-RELATED"/>
    <property type="match status" value="1"/>
</dbReference>
<accession>A0A895XPJ2</accession>
<dbReference type="InterPro" id="IPR050832">
    <property type="entry name" value="Bact_Acetyltransf"/>
</dbReference>
<proteinExistence type="predicted"/>
<evidence type="ECO:0000259" key="3">
    <source>
        <dbReference type="PROSITE" id="PS51186"/>
    </source>
</evidence>
<sequence length="153" mass="16662">MADRTFSVTRAREDDVPTIVALLRDDVLGAGRESDDLSPYRAAFAAIDADAAQFLATVRNEDGEVVATMQLTLIPGLSRAAALRLQIEAVRVARSERGTGLGTAIFHWAIEYGRERGAKLVQLTTDAQRPDARRFYESLGFVASHVGMKLALD</sequence>
<protein>
    <submittedName>
        <fullName evidence="4">GNAT family N-acetyltransferase</fullName>
    </submittedName>
</protein>
<evidence type="ECO:0000313" key="4">
    <source>
        <dbReference type="EMBL" id="QSB07077.1"/>
    </source>
</evidence>
<dbReference type="SUPFAM" id="SSF55729">
    <property type="entry name" value="Acyl-CoA N-acyltransferases (Nat)"/>
    <property type="match status" value="1"/>
</dbReference>
<keyword evidence="2" id="KW-0012">Acyltransferase</keyword>